<dbReference type="Proteomes" id="UP000229498">
    <property type="component" value="Unassembled WGS sequence"/>
</dbReference>
<sequence>MGENNLRRAIRATLEEQFENLEILSINIRDDVDRDGEPILNVKVVFDGKHRSLDARKTASFLRLMRNRLEEQGDERNYLFPMVSFISKADLGNKNPEAA</sequence>
<evidence type="ECO:0008006" key="3">
    <source>
        <dbReference type="Google" id="ProtNLM"/>
    </source>
</evidence>
<evidence type="ECO:0000313" key="2">
    <source>
        <dbReference type="Proteomes" id="UP000229498"/>
    </source>
</evidence>
<proteinExistence type="predicted"/>
<dbReference type="AlphaFoldDB" id="A0A2M9FZS4"/>
<organism evidence="1 2">
    <name type="scientific">Minwuia thermotolerans</name>
    <dbReference type="NCBI Taxonomy" id="2056226"/>
    <lineage>
        <taxon>Bacteria</taxon>
        <taxon>Pseudomonadati</taxon>
        <taxon>Pseudomonadota</taxon>
        <taxon>Alphaproteobacteria</taxon>
        <taxon>Minwuiales</taxon>
        <taxon>Minwuiaceae</taxon>
        <taxon>Minwuia</taxon>
    </lineage>
</organism>
<accession>A0A2M9FZS4</accession>
<evidence type="ECO:0000313" key="1">
    <source>
        <dbReference type="EMBL" id="PJK28924.1"/>
    </source>
</evidence>
<protein>
    <recommendedName>
        <fullName evidence="3">Ribosome-binding factor A</fullName>
    </recommendedName>
</protein>
<reference evidence="1 2" key="1">
    <citation type="submission" date="2017-11" db="EMBL/GenBank/DDBJ databases">
        <title>Draft genome sequence of Rhizobiales bacterium SY3-13.</title>
        <authorList>
            <person name="Sun C."/>
        </authorList>
    </citation>
    <scope>NUCLEOTIDE SEQUENCE [LARGE SCALE GENOMIC DNA]</scope>
    <source>
        <strain evidence="1 2">SY3-13</strain>
    </source>
</reference>
<name>A0A2M9FZS4_9PROT</name>
<comment type="caution">
    <text evidence="1">The sequence shown here is derived from an EMBL/GenBank/DDBJ whole genome shotgun (WGS) entry which is preliminary data.</text>
</comment>
<gene>
    <name evidence="1" type="ORF">CVT23_14965</name>
</gene>
<dbReference type="EMBL" id="PHIG01000038">
    <property type="protein sequence ID" value="PJK28924.1"/>
    <property type="molecule type" value="Genomic_DNA"/>
</dbReference>
<dbReference type="RefSeq" id="WP_109795030.1">
    <property type="nucleotide sequence ID" value="NZ_PHIG01000038.1"/>
</dbReference>
<keyword evidence="2" id="KW-1185">Reference proteome</keyword>